<dbReference type="HOGENOM" id="CLU_041952_0_0_1"/>
<sequence length="362" mass="41929">MSDVFPSHILAWVHSSEVIQMEEIPAGDPHCMVQSFAADPLFPRLTPLLDYDDPYKQDEDHLKKVTRYWDTHNLERNQRACRYDELLSAEVEVAVQQHAAEQTAKEDIAGLFGNVKDKGKEVPRTPRRTPRKSMNVILSDSEEEKKNSNEAPPLCVECLRKKIPCVPQPGKKRTCMACYKHKIHCKFLDKTAWAVLEGSKKMAEAIRELAGMEKQGETFRLELKCYELQHFTFDLERTGKLDVAVADFRLLQMLNLKSQGLDVLEDLEEWFCMEHVDIEIRVWECMEAVMQHMAEIWERTGLDLLGGGPPDSPIPFGKRKAIEEEDNEEQEEEEGQEEEEKEKGRTGRRKRRKLYPAEENEE</sequence>
<dbReference type="EMBL" id="KN837173">
    <property type="protein sequence ID" value="KIJ36965.1"/>
    <property type="molecule type" value="Genomic_DNA"/>
</dbReference>
<protein>
    <recommendedName>
        <fullName evidence="4">Zn(2)-C6 fungal-type domain-containing protein</fullName>
    </recommendedName>
</protein>
<evidence type="ECO:0008006" key="4">
    <source>
        <dbReference type="Google" id="ProtNLM"/>
    </source>
</evidence>
<evidence type="ECO:0000256" key="1">
    <source>
        <dbReference type="SAM" id="MobiDB-lite"/>
    </source>
</evidence>
<name>A0A0C9VHE2_SPHS4</name>
<evidence type="ECO:0000313" key="3">
    <source>
        <dbReference type="Proteomes" id="UP000054279"/>
    </source>
</evidence>
<gene>
    <name evidence="2" type="ORF">M422DRAFT_260611</name>
</gene>
<accession>A0A0C9VHE2</accession>
<dbReference type="AlphaFoldDB" id="A0A0C9VHE2"/>
<feature type="region of interest" description="Disordered" evidence="1">
    <location>
        <begin position="116"/>
        <end position="148"/>
    </location>
</feature>
<keyword evidence="3" id="KW-1185">Reference proteome</keyword>
<feature type="compositionally biased region" description="Acidic residues" evidence="1">
    <location>
        <begin position="323"/>
        <end position="340"/>
    </location>
</feature>
<organism evidence="2 3">
    <name type="scientific">Sphaerobolus stellatus (strain SS14)</name>
    <dbReference type="NCBI Taxonomy" id="990650"/>
    <lineage>
        <taxon>Eukaryota</taxon>
        <taxon>Fungi</taxon>
        <taxon>Dikarya</taxon>
        <taxon>Basidiomycota</taxon>
        <taxon>Agaricomycotina</taxon>
        <taxon>Agaricomycetes</taxon>
        <taxon>Phallomycetidae</taxon>
        <taxon>Geastrales</taxon>
        <taxon>Sphaerobolaceae</taxon>
        <taxon>Sphaerobolus</taxon>
    </lineage>
</organism>
<reference evidence="2 3" key="1">
    <citation type="submission" date="2014-06" db="EMBL/GenBank/DDBJ databases">
        <title>Evolutionary Origins and Diversification of the Mycorrhizal Mutualists.</title>
        <authorList>
            <consortium name="DOE Joint Genome Institute"/>
            <consortium name="Mycorrhizal Genomics Consortium"/>
            <person name="Kohler A."/>
            <person name="Kuo A."/>
            <person name="Nagy L.G."/>
            <person name="Floudas D."/>
            <person name="Copeland A."/>
            <person name="Barry K.W."/>
            <person name="Cichocki N."/>
            <person name="Veneault-Fourrey C."/>
            <person name="LaButti K."/>
            <person name="Lindquist E.A."/>
            <person name="Lipzen A."/>
            <person name="Lundell T."/>
            <person name="Morin E."/>
            <person name="Murat C."/>
            <person name="Riley R."/>
            <person name="Ohm R."/>
            <person name="Sun H."/>
            <person name="Tunlid A."/>
            <person name="Henrissat B."/>
            <person name="Grigoriev I.V."/>
            <person name="Hibbett D.S."/>
            <person name="Martin F."/>
        </authorList>
    </citation>
    <scope>NUCLEOTIDE SEQUENCE [LARGE SCALE GENOMIC DNA]</scope>
    <source>
        <strain evidence="2 3">SS14</strain>
    </source>
</reference>
<feature type="region of interest" description="Disordered" evidence="1">
    <location>
        <begin position="307"/>
        <end position="362"/>
    </location>
</feature>
<evidence type="ECO:0000313" key="2">
    <source>
        <dbReference type="EMBL" id="KIJ36965.1"/>
    </source>
</evidence>
<dbReference type="Proteomes" id="UP000054279">
    <property type="component" value="Unassembled WGS sequence"/>
</dbReference>
<proteinExistence type="predicted"/>